<sequence>MADLQKLFAELDRVWAEKRPDVAKALRPGATAAKLQKFKKAFDAPEDVLALYKWHDGAKDEHLPIENLFGWCSLDVATSEKKRLDGLEDDGTFGDWPSGVWWNPGWIPIFQFNLEDHICVDVPGVLKKGDGAVFIRRNADDRRTVLAPSLAGFLEVHLEITKAGPTKGDEDAWLDHFDSEKVKAIREKVGRGFPATVTATKKK</sequence>
<dbReference type="Pfam" id="PF09346">
    <property type="entry name" value="SMI1_KNR4"/>
    <property type="match status" value="1"/>
</dbReference>
<dbReference type="InterPro" id="IPR018958">
    <property type="entry name" value="Knr4/Smi1-like_dom"/>
</dbReference>
<reference evidence="2 3" key="1">
    <citation type="submission" date="2021-12" db="EMBL/GenBank/DDBJ databases">
        <title>Discovery of the Pendulisporaceae a myxobacterial family with distinct sporulation behavior and unique specialized metabolism.</title>
        <authorList>
            <person name="Garcia R."/>
            <person name="Popoff A."/>
            <person name="Bader C.D."/>
            <person name="Loehr J."/>
            <person name="Walesch S."/>
            <person name="Walt C."/>
            <person name="Boldt J."/>
            <person name="Bunk B."/>
            <person name="Haeckl F.J.F.P.J."/>
            <person name="Gunesch A.P."/>
            <person name="Birkelbach J."/>
            <person name="Nuebel U."/>
            <person name="Pietschmann T."/>
            <person name="Bach T."/>
            <person name="Mueller R."/>
        </authorList>
    </citation>
    <scope>NUCLEOTIDE SEQUENCE [LARGE SCALE GENOMIC DNA]</scope>
    <source>
        <strain evidence="2 3">MSr12523</strain>
    </source>
</reference>
<dbReference type="Proteomes" id="UP001379533">
    <property type="component" value="Chromosome"/>
</dbReference>
<proteinExistence type="predicted"/>
<dbReference type="RefSeq" id="WP_394845232.1">
    <property type="nucleotide sequence ID" value="NZ_CP089982.1"/>
</dbReference>
<gene>
    <name evidence="2" type="ORF">LZC95_50415</name>
</gene>
<name>A0ABZ2K7F9_9BACT</name>
<protein>
    <submittedName>
        <fullName evidence="2">SMI1/KNR4 family protein</fullName>
    </submittedName>
</protein>
<dbReference type="InterPro" id="IPR037883">
    <property type="entry name" value="Knr4/Smi1-like_sf"/>
</dbReference>
<evidence type="ECO:0000259" key="1">
    <source>
        <dbReference type="Pfam" id="PF09346"/>
    </source>
</evidence>
<feature type="domain" description="Knr4/Smi1-like" evidence="1">
    <location>
        <begin position="29"/>
        <end position="155"/>
    </location>
</feature>
<accession>A0ABZ2K7F9</accession>
<evidence type="ECO:0000313" key="3">
    <source>
        <dbReference type="Proteomes" id="UP001379533"/>
    </source>
</evidence>
<evidence type="ECO:0000313" key="2">
    <source>
        <dbReference type="EMBL" id="WXA94621.1"/>
    </source>
</evidence>
<dbReference type="SUPFAM" id="SSF160631">
    <property type="entry name" value="SMI1/KNR4-like"/>
    <property type="match status" value="1"/>
</dbReference>
<organism evidence="2 3">
    <name type="scientific">Pendulispora brunnea</name>
    <dbReference type="NCBI Taxonomy" id="2905690"/>
    <lineage>
        <taxon>Bacteria</taxon>
        <taxon>Pseudomonadati</taxon>
        <taxon>Myxococcota</taxon>
        <taxon>Myxococcia</taxon>
        <taxon>Myxococcales</taxon>
        <taxon>Sorangiineae</taxon>
        <taxon>Pendulisporaceae</taxon>
        <taxon>Pendulispora</taxon>
    </lineage>
</organism>
<keyword evidence="3" id="KW-1185">Reference proteome</keyword>
<dbReference type="EMBL" id="CP089982">
    <property type="protein sequence ID" value="WXA94621.1"/>
    <property type="molecule type" value="Genomic_DNA"/>
</dbReference>